<dbReference type="AlphaFoldDB" id="A0A6C0IWJ3"/>
<evidence type="ECO:0008006" key="2">
    <source>
        <dbReference type="Google" id="ProtNLM"/>
    </source>
</evidence>
<sequence length="367" mass="39678">MASIYGLKSKMDSLQIHRDQIMAFEARSRDPRSSSIPSYAKTHTIILDTSNCTFDDGKVEAMVVDGTQTTTGLPVKSVVIPDTEHVAKFIIYGFAIAREYGGSKAYDITSTDVHGYLSVDGSVEKYPSFLFKASTGYSSAWTYLTPIKSTYMLPTLRPVRSSIGIQLKTATKTINFPATQYICSGVSIGSADVTLTIPTTEDLTTSDIVTIKELGLFKTPVTDALVSGTFKVANPTGIIRFIADFKDTYTITFEVNGIYRPVAQTYTVTVTELRYNGGTETLTFESTTVISPAPALTDTITVDEYSLSGSSITDVITTKKFCVDNGGPSISSVPTTITVEAESRASHIPIDVVTMTSDLTHLELATI</sequence>
<proteinExistence type="predicted"/>
<accession>A0A6C0IWJ3</accession>
<dbReference type="EMBL" id="MN740269">
    <property type="protein sequence ID" value="QHT96900.1"/>
    <property type="molecule type" value="Genomic_DNA"/>
</dbReference>
<evidence type="ECO:0000313" key="1">
    <source>
        <dbReference type="EMBL" id="QHT96900.1"/>
    </source>
</evidence>
<protein>
    <recommendedName>
        <fullName evidence="2">Tail protein</fullName>
    </recommendedName>
</protein>
<reference evidence="1" key="1">
    <citation type="journal article" date="2020" name="Nature">
        <title>Giant virus diversity and host interactions through global metagenomics.</title>
        <authorList>
            <person name="Schulz F."/>
            <person name="Roux S."/>
            <person name="Paez-Espino D."/>
            <person name="Jungbluth S."/>
            <person name="Walsh D.A."/>
            <person name="Denef V.J."/>
            <person name="McMahon K.D."/>
            <person name="Konstantinidis K.T."/>
            <person name="Eloe-Fadrosh E.A."/>
            <person name="Kyrpides N.C."/>
            <person name="Woyke T."/>
        </authorList>
    </citation>
    <scope>NUCLEOTIDE SEQUENCE</scope>
    <source>
        <strain evidence="1">GVMAG-M-3300024336-7</strain>
    </source>
</reference>
<name>A0A6C0IWJ3_9ZZZZ</name>
<organism evidence="1">
    <name type="scientific">viral metagenome</name>
    <dbReference type="NCBI Taxonomy" id="1070528"/>
    <lineage>
        <taxon>unclassified sequences</taxon>
        <taxon>metagenomes</taxon>
        <taxon>organismal metagenomes</taxon>
    </lineage>
</organism>